<dbReference type="Gene3D" id="2.60.120.260">
    <property type="entry name" value="Galactose-binding domain-like"/>
    <property type="match status" value="1"/>
</dbReference>
<keyword evidence="3" id="KW-0472">Membrane</keyword>
<dbReference type="Pfam" id="PF00754">
    <property type="entry name" value="F5_F8_type_C"/>
    <property type="match status" value="1"/>
</dbReference>
<gene>
    <name evidence="5" type="ORF">EDD38_4756</name>
</gene>
<evidence type="ECO:0000256" key="2">
    <source>
        <dbReference type="SAM" id="MobiDB-lite"/>
    </source>
</evidence>
<dbReference type="Pfam" id="PF14008">
    <property type="entry name" value="Metallophos_C"/>
    <property type="match status" value="1"/>
</dbReference>
<keyword evidence="3" id="KW-0812">Transmembrane</keyword>
<organism evidence="5 6">
    <name type="scientific">Kitasatospora cineracea</name>
    <dbReference type="NCBI Taxonomy" id="88074"/>
    <lineage>
        <taxon>Bacteria</taxon>
        <taxon>Bacillati</taxon>
        <taxon>Actinomycetota</taxon>
        <taxon>Actinomycetes</taxon>
        <taxon>Kitasatosporales</taxon>
        <taxon>Streptomycetaceae</taxon>
        <taxon>Kitasatospora</taxon>
    </lineage>
</organism>
<keyword evidence="6" id="KW-1185">Reference proteome</keyword>
<protein>
    <submittedName>
        <fullName evidence="5">Iron/zinc purple acid phosphatase-like protein C</fullName>
    </submittedName>
</protein>
<dbReference type="InterPro" id="IPR039331">
    <property type="entry name" value="PAPs-like"/>
</dbReference>
<name>A0A3N4RSK6_9ACTN</name>
<feature type="domain" description="F5/8 type C" evidence="4">
    <location>
        <begin position="73"/>
        <end position="212"/>
    </location>
</feature>
<dbReference type="InterPro" id="IPR004843">
    <property type="entry name" value="Calcineurin-like_PHP"/>
</dbReference>
<keyword evidence="1" id="KW-0732">Signal</keyword>
<evidence type="ECO:0000259" key="4">
    <source>
        <dbReference type="PROSITE" id="PS50022"/>
    </source>
</evidence>
<evidence type="ECO:0000313" key="5">
    <source>
        <dbReference type="EMBL" id="RPE36383.1"/>
    </source>
</evidence>
<accession>A0A3N4RSK6</accession>
<feature type="transmembrane region" description="Helical" evidence="3">
    <location>
        <begin position="57"/>
        <end position="76"/>
    </location>
</feature>
<reference evidence="5 6" key="1">
    <citation type="submission" date="2018-11" db="EMBL/GenBank/DDBJ databases">
        <title>Sequencing the genomes of 1000 actinobacteria strains.</title>
        <authorList>
            <person name="Klenk H.-P."/>
        </authorList>
    </citation>
    <scope>NUCLEOTIDE SEQUENCE [LARGE SCALE GENOMIC DNA]</scope>
    <source>
        <strain evidence="5 6">DSM 44781</strain>
    </source>
</reference>
<dbReference type="PROSITE" id="PS50022">
    <property type="entry name" value="FA58C_3"/>
    <property type="match status" value="1"/>
</dbReference>
<dbReference type="InterPro" id="IPR008979">
    <property type="entry name" value="Galactose-bd-like_sf"/>
</dbReference>
<dbReference type="PANTHER" id="PTHR22953:SF153">
    <property type="entry name" value="PURPLE ACID PHOSPHATASE"/>
    <property type="match status" value="1"/>
</dbReference>
<feature type="region of interest" description="Disordered" evidence="2">
    <location>
        <begin position="214"/>
        <end position="233"/>
    </location>
</feature>
<dbReference type="Pfam" id="PF00149">
    <property type="entry name" value="Metallophos"/>
    <property type="match status" value="1"/>
</dbReference>
<dbReference type="Proteomes" id="UP000266906">
    <property type="component" value="Unassembled WGS sequence"/>
</dbReference>
<dbReference type="SMART" id="SM00231">
    <property type="entry name" value="FA58C"/>
    <property type="match status" value="1"/>
</dbReference>
<proteinExistence type="predicted"/>
<dbReference type="InterPro" id="IPR000421">
    <property type="entry name" value="FA58C"/>
</dbReference>
<dbReference type="AlphaFoldDB" id="A0A3N4RSK6"/>
<dbReference type="PANTHER" id="PTHR22953">
    <property type="entry name" value="ACID PHOSPHATASE RELATED"/>
    <property type="match status" value="1"/>
</dbReference>
<dbReference type="EMBL" id="RKQG01000001">
    <property type="protein sequence ID" value="RPE36383.1"/>
    <property type="molecule type" value="Genomic_DNA"/>
</dbReference>
<evidence type="ECO:0000256" key="3">
    <source>
        <dbReference type="SAM" id="Phobius"/>
    </source>
</evidence>
<dbReference type="SUPFAM" id="SSF49785">
    <property type="entry name" value="Galactose-binding domain-like"/>
    <property type="match status" value="1"/>
</dbReference>
<sequence length="499" mass="52578">MGRDALSESSGPAAAVVCGHCFSGAARPWCAPVSSSPPLPGQGVQMHQGITAGRARIGVYAAVLALLGGLLLGWSGRAGAAADPLLSKGRAAVASSTEGSSYAAAKAFDGSGSTRWASAEGKDPQWLQVDLGASADVSRIKLSWEAAYAKAYRLEVSADGTTWSPVATEKAGDGGTDEFTGLSGKGRYVRMYGTARGTSYGYSLYEMEVYGTFGGSTPSPSPSPSPSGGTPGTGAFTVVAAGDIAAQCTAADSGCAHPKTAKLAQQINPAFYLTMGDSQYDDARLSDFKNYYDKTWGAFKAKTHPVPGNHETYDPAGPLSGYKSYFGAIAYPQGKSYYSYDQGNWHFVALDSNSFDQSAQIDWLKADLAANSKKCVAAYWHHPLYSSGGHGNDPVSKPVWKILYAARADLVLNGHDHHYERFAPQDPDGKATADGMVEIVGGMGGAEPYPIEQVQPNSQKRISGDYGVLKLDFTDTGYSWTYVGTDGQVKDTSPNYNCH</sequence>
<dbReference type="SUPFAM" id="SSF56300">
    <property type="entry name" value="Metallo-dependent phosphatases"/>
    <property type="match status" value="1"/>
</dbReference>
<dbReference type="InterPro" id="IPR025733">
    <property type="entry name" value="PAPs_C"/>
</dbReference>
<comment type="caution">
    <text evidence="5">The sequence shown here is derived from an EMBL/GenBank/DDBJ whole genome shotgun (WGS) entry which is preliminary data.</text>
</comment>
<evidence type="ECO:0000313" key="6">
    <source>
        <dbReference type="Proteomes" id="UP000266906"/>
    </source>
</evidence>
<dbReference type="Gene3D" id="3.60.21.10">
    <property type="match status" value="1"/>
</dbReference>
<dbReference type="GO" id="GO:0003993">
    <property type="term" value="F:acid phosphatase activity"/>
    <property type="evidence" value="ECO:0007669"/>
    <property type="project" value="InterPro"/>
</dbReference>
<dbReference type="InterPro" id="IPR029052">
    <property type="entry name" value="Metallo-depent_PP-like"/>
</dbReference>
<keyword evidence="3" id="KW-1133">Transmembrane helix</keyword>
<evidence type="ECO:0000256" key="1">
    <source>
        <dbReference type="ARBA" id="ARBA00022729"/>
    </source>
</evidence>